<dbReference type="PANTHER" id="PTHR24148:SF78">
    <property type="entry name" value="HETEROKARYON INCOMPATIBILITY DOMAIN-CONTAINING PROTEIN"/>
    <property type="match status" value="1"/>
</dbReference>
<evidence type="ECO:0000256" key="2">
    <source>
        <dbReference type="SAM" id="MobiDB-lite"/>
    </source>
</evidence>
<dbReference type="EMBL" id="JAPEUY010000018">
    <property type="protein sequence ID" value="KAJ4364082.1"/>
    <property type="molecule type" value="Genomic_DNA"/>
</dbReference>
<protein>
    <recommendedName>
        <fullName evidence="3">Heterokaryon incompatibility domain-containing protein</fullName>
    </recommendedName>
</protein>
<dbReference type="InterPro" id="IPR002110">
    <property type="entry name" value="Ankyrin_rpt"/>
</dbReference>
<evidence type="ECO:0000313" key="4">
    <source>
        <dbReference type="EMBL" id="KAJ4364082.1"/>
    </source>
</evidence>
<dbReference type="PROSITE" id="PS50297">
    <property type="entry name" value="ANK_REP_REGION"/>
    <property type="match status" value="3"/>
</dbReference>
<comment type="caution">
    <text evidence="4">The sequence shown here is derived from an EMBL/GenBank/DDBJ whole genome shotgun (WGS) entry which is preliminary data.</text>
</comment>
<dbReference type="OrthoDB" id="194358at2759"/>
<feature type="repeat" description="ANK" evidence="1">
    <location>
        <begin position="625"/>
        <end position="647"/>
    </location>
</feature>
<feature type="repeat" description="ANK" evidence="1">
    <location>
        <begin position="557"/>
        <end position="581"/>
    </location>
</feature>
<name>A0A9W9CHM7_9PLEO</name>
<dbReference type="SUPFAM" id="SSF48403">
    <property type="entry name" value="Ankyrin repeat"/>
    <property type="match status" value="1"/>
</dbReference>
<dbReference type="InterPro" id="IPR010730">
    <property type="entry name" value="HET"/>
</dbReference>
<feature type="repeat" description="ANK" evidence="1">
    <location>
        <begin position="591"/>
        <end position="615"/>
    </location>
</feature>
<dbReference type="Proteomes" id="UP001140560">
    <property type="component" value="Unassembled WGS sequence"/>
</dbReference>
<keyword evidence="1" id="KW-0040">ANK repeat</keyword>
<sequence>MELTKVAQLNSLDEARQDSNSSFLSCADDSGYLDECYFTDGLDSTDEYNNDDLDLDLDPDSEEDGSHNDCGYDDDDNCADDWNSSNGSILDYNAGSLEDFTYEDEGKIYAEGHAIRLIRLLNGTGPIQAFLFKAFLHKTGNGMPYEALSYTWGSPDLTRHIGLNGKRFSCTENLYSALRYLRLENEERILWIDAICIDQNHIAERNHQVSHMASIYHDAEKVIFWLGEPTYETGVLISSLLHVQARAFEGTPELTLKDAEISRVKTLWDDEIWCEDTLASLKGLKLLLARPWFSRSWILQEVCFAKTGVVTCGRNTIAAHMFALAPPLLDVDLEAHCQEVLQMMPAATRSARTSHSGREMRNLHSLLQRFYRSNASDPRDQVYALLNMATDANRAGFPKVDYKKYLEEVLDCIFTYLFPYSWAQRGRSYRYQSLSQFVNDFLHLEGVERLVCKAVDDHMLSKASLLVHTGLNHTHLQEVFEAAIQSRNDRIASGLLRFPDIDLNAEERPYENSETKNSSTYEVPPMCAAAAYGLTEIVTLLSEGSPSHDINSVDSKFGRTPLSWAAKNGHESAVDILLATGKAEVNSMDVFGRTPLLWAAANGHEAIVALLLYIGQAAVNLKTRCGQTPLMCAARAGHDAIVELLLRTEEAHIDVKDHYWRTALSYAIINRREAVIKLLHLAYRGDMKREDECKQTRV</sequence>
<keyword evidence="5" id="KW-1185">Reference proteome</keyword>
<dbReference type="AlphaFoldDB" id="A0A9W9CHM7"/>
<evidence type="ECO:0000313" key="5">
    <source>
        <dbReference type="Proteomes" id="UP001140560"/>
    </source>
</evidence>
<dbReference type="Pfam" id="PF12796">
    <property type="entry name" value="Ank_2"/>
    <property type="match status" value="1"/>
</dbReference>
<dbReference type="Gene3D" id="1.25.40.20">
    <property type="entry name" value="Ankyrin repeat-containing domain"/>
    <property type="match status" value="2"/>
</dbReference>
<dbReference type="PANTHER" id="PTHR24148">
    <property type="entry name" value="ANKYRIN REPEAT DOMAIN-CONTAINING PROTEIN 39 HOMOLOG-RELATED"/>
    <property type="match status" value="1"/>
</dbReference>
<reference evidence="4" key="1">
    <citation type="submission" date="2022-10" db="EMBL/GenBank/DDBJ databases">
        <title>Tapping the CABI collections for fungal endophytes: first genome assemblies for Collariella, Neodidymelliopsis, Ascochyta clinopodiicola, Didymella pomorum, Didymosphaeria variabile, Neocosmospora piperis and Neocucurbitaria cava.</title>
        <authorList>
            <person name="Hill R."/>
        </authorList>
    </citation>
    <scope>NUCLEOTIDE SEQUENCE</scope>
    <source>
        <strain evidence="4">IMI 356814</strain>
    </source>
</reference>
<feature type="domain" description="Heterokaryon incompatibility" evidence="3">
    <location>
        <begin position="145"/>
        <end position="301"/>
    </location>
</feature>
<dbReference type="InterPro" id="IPR036770">
    <property type="entry name" value="Ankyrin_rpt-contain_sf"/>
</dbReference>
<accession>A0A9W9CHM7</accession>
<evidence type="ECO:0000259" key="3">
    <source>
        <dbReference type="Pfam" id="PF06985"/>
    </source>
</evidence>
<feature type="region of interest" description="Disordered" evidence="2">
    <location>
        <begin position="49"/>
        <end position="72"/>
    </location>
</feature>
<evidence type="ECO:0000256" key="1">
    <source>
        <dbReference type="PROSITE-ProRule" id="PRU00023"/>
    </source>
</evidence>
<proteinExistence type="predicted"/>
<dbReference type="PROSITE" id="PS50088">
    <property type="entry name" value="ANK_REPEAT"/>
    <property type="match status" value="3"/>
</dbReference>
<gene>
    <name evidence="4" type="ORF">N0V83_009537</name>
</gene>
<dbReference type="InterPro" id="IPR052895">
    <property type="entry name" value="HetReg/Transcr_Mod"/>
</dbReference>
<organism evidence="4 5">
    <name type="scientific">Neocucurbitaria cava</name>
    <dbReference type="NCBI Taxonomy" id="798079"/>
    <lineage>
        <taxon>Eukaryota</taxon>
        <taxon>Fungi</taxon>
        <taxon>Dikarya</taxon>
        <taxon>Ascomycota</taxon>
        <taxon>Pezizomycotina</taxon>
        <taxon>Dothideomycetes</taxon>
        <taxon>Pleosporomycetidae</taxon>
        <taxon>Pleosporales</taxon>
        <taxon>Pleosporineae</taxon>
        <taxon>Cucurbitariaceae</taxon>
        <taxon>Neocucurbitaria</taxon>
    </lineage>
</organism>
<dbReference type="Pfam" id="PF06985">
    <property type="entry name" value="HET"/>
    <property type="match status" value="1"/>
</dbReference>
<dbReference type="Pfam" id="PF00023">
    <property type="entry name" value="Ank"/>
    <property type="match status" value="1"/>
</dbReference>
<dbReference type="SMART" id="SM00248">
    <property type="entry name" value="ANK"/>
    <property type="match status" value="5"/>
</dbReference>
<feature type="compositionally biased region" description="Acidic residues" evidence="2">
    <location>
        <begin position="49"/>
        <end position="63"/>
    </location>
</feature>